<feature type="transmembrane region" description="Helical" evidence="5">
    <location>
        <begin position="204"/>
        <end position="230"/>
    </location>
</feature>
<name>A0A1V6RWG2_9EURO</name>
<dbReference type="PROSITE" id="PS50850">
    <property type="entry name" value="MFS"/>
    <property type="match status" value="1"/>
</dbReference>
<feature type="transmembrane region" description="Helical" evidence="5">
    <location>
        <begin position="446"/>
        <end position="471"/>
    </location>
</feature>
<evidence type="ECO:0000256" key="5">
    <source>
        <dbReference type="SAM" id="Phobius"/>
    </source>
</evidence>
<feature type="transmembrane region" description="Helical" evidence="5">
    <location>
        <begin position="311"/>
        <end position="329"/>
    </location>
</feature>
<comment type="subcellular location">
    <subcellularLocation>
        <location evidence="1">Membrane</location>
        <topology evidence="1">Multi-pass membrane protein</topology>
    </subcellularLocation>
</comment>
<feature type="transmembrane region" description="Helical" evidence="5">
    <location>
        <begin position="115"/>
        <end position="136"/>
    </location>
</feature>
<keyword evidence="2 5" id="KW-0812">Transmembrane</keyword>
<feature type="transmembrane region" description="Helical" evidence="5">
    <location>
        <begin position="349"/>
        <end position="367"/>
    </location>
</feature>
<dbReference type="EMBL" id="MDYP01000021">
    <property type="protein sequence ID" value="OQE05839.1"/>
    <property type="molecule type" value="Genomic_DNA"/>
</dbReference>
<dbReference type="Pfam" id="PF07690">
    <property type="entry name" value="MFS_1"/>
    <property type="match status" value="1"/>
</dbReference>
<keyword evidence="4 5" id="KW-0472">Membrane</keyword>
<dbReference type="AlphaFoldDB" id="A0A1V6RWG2"/>
<evidence type="ECO:0000259" key="6">
    <source>
        <dbReference type="PROSITE" id="PS50850"/>
    </source>
</evidence>
<accession>A0A1V6RWG2</accession>
<feature type="transmembrane region" description="Helical" evidence="5">
    <location>
        <begin position="173"/>
        <end position="192"/>
    </location>
</feature>
<evidence type="ECO:0000313" key="7">
    <source>
        <dbReference type="EMBL" id="OQE05839.1"/>
    </source>
</evidence>
<feature type="transmembrane region" description="Helical" evidence="5">
    <location>
        <begin position="388"/>
        <end position="409"/>
    </location>
</feature>
<evidence type="ECO:0000256" key="3">
    <source>
        <dbReference type="ARBA" id="ARBA00022989"/>
    </source>
</evidence>
<dbReference type="PANTHER" id="PTHR23502">
    <property type="entry name" value="MAJOR FACILITATOR SUPERFAMILY"/>
    <property type="match status" value="1"/>
</dbReference>
<dbReference type="InterPro" id="IPR011701">
    <property type="entry name" value="MFS"/>
</dbReference>
<feature type="transmembrane region" description="Helical" evidence="5">
    <location>
        <begin position="236"/>
        <end position="255"/>
    </location>
</feature>
<dbReference type="Proteomes" id="UP000191518">
    <property type="component" value="Unassembled WGS sequence"/>
</dbReference>
<organism evidence="7 8">
    <name type="scientific">Penicillium vulpinum</name>
    <dbReference type="NCBI Taxonomy" id="29845"/>
    <lineage>
        <taxon>Eukaryota</taxon>
        <taxon>Fungi</taxon>
        <taxon>Dikarya</taxon>
        <taxon>Ascomycota</taxon>
        <taxon>Pezizomycotina</taxon>
        <taxon>Eurotiomycetes</taxon>
        <taxon>Eurotiomycetidae</taxon>
        <taxon>Eurotiales</taxon>
        <taxon>Aspergillaceae</taxon>
        <taxon>Penicillium</taxon>
    </lineage>
</organism>
<evidence type="ECO:0000256" key="1">
    <source>
        <dbReference type="ARBA" id="ARBA00004141"/>
    </source>
</evidence>
<dbReference type="Gene3D" id="1.20.1250.20">
    <property type="entry name" value="MFS general substrate transporter like domains"/>
    <property type="match status" value="1"/>
</dbReference>
<evidence type="ECO:0000256" key="4">
    <source>
        <dbReference type="ARBA" id="ARBA00023136"/>
    </source>
</evidence>
<dbReference type="PANTHER" id="PTHR23502:SF157">
    <property type="entry name" value="MAJOR FACILITATOR SUPERFAMILY (MFS) PROFILE DOMAIN-CONTAINING PROTEIN-RELATED"/>
    <property type="match status" value="1"/>
</dbReference>
<dbReference type="SUPFAM" id="SSF103473">
    <property type="entry name" value="MFS general substrate transporter"/>
    <property type="match status" value="1"/>
</dbReference>
<dbReference type="InterPro" id="IPR036259">
    <property type="entry name" value="MFS_trans_sf"/>
</dbReference>
<reference evidence="8" key="1">
    <citation type="journal article" date="2017" name="Nat. Microbiol.">
        <title>Global analysis of biosynthetic gene clusters reveals vast potential of secondary metabolite production in Penicillium species.</title>
        <authorList>
            <person name="Nielsen J.C."/>
            <person name="Grijseels S."/>
            <person name="Prigent S."/>
            <person name="Ji B."/>
            <person name="Dainat J."/>
            <person name="Nielsen K.F."/>
            <person name="Frisvad J.C."/>
            <person name="Workman M."/>
            <person name="Nielsen J."/>
        </authorList>
    </citation>
    <scope>NUCLEOTIDE SEQUENCE [LARGE SCALE GENOMIC DNA]</scope>
    <source>
        <strain evidence="8">IBT 29486</strain>
    </source>
</reference>
<dbReference type="GO" id="GO:0022857">
    <property type="term" value="F:transmembrane transporter activity"/>
    <property type="evidence" value="ECO:0007669"/>
    <property type="project" value="InterPro"/>
</dbReference>
<keyword evidence="3 5" id="KW-1133">Transmembrane helix</keyword>
<feature type="transmembrane region" description="Helical" evidence="5">
    <location>
        <begin position="483"/>
        <end position="502"/>
    </location>
</feature>
<proteinExistence type="predicted"/>
<evidence type="ECO:0000313" key="8">
    <source>
        <dbReference type="Proteomes" id="UP000191518"/>
    </source>
</evidence>
<dbReference type="OrthoDB" id="5410178at2759"/>
<comment type="caution">
    <text evidence="7">The sequence shown here is derived from an EMBL/GenBank/DDBJ whole genome shotgun (WGS) entry which is preliminary data.</text>
</comment>
<protein>
    <recommendedName>
        <fullName evidence="6">Major facilitator superfamily (MFS) profile domain-containing protein</fullName>
    </recommendedName>
</protein>
<sequence>MAPIVDVLSAPSVISNSHSAAMDSPRVSKPIHISPMPDQANIQSLLDENGLEYTPDGEFIRWSASNKHHPRNWPIARKIYDSSLIIFLDLFTTAISTAGSSAADHARYEFGIEKTLALFIFVSIYLLGQMVGGIIFPPYSEAFGRKNLYIVSTGFYSVFCVMVGVVPSLAGVVVGRFFSGFLSAIPTIVVAGSIEDMFNSKHRVWLIFLWAMVANMGLALGPIMSIYITVHLGWQWVFYIAAIVTAVITIFLFGIRESRPSLLLEREVAKIRKESGNNTLQALNPDSTPDIKTFVRIALFRPIQLFFTEPIVFMVATMSAVAFALIYLFTEALPPIYESMGFSSTSSCLPFIAICIGLVSGLLTRIQDHRTIVKYEEQGIPLKPEHKLLGFSIGAPVLAVGLWWFAWTIPPIADVHWIVSTVALVLIGYALNEFDSVLAGYLADSYLSYAASGFAALSLIRSSMSAAFPLFARQMYEGLGANVASSILAALATLFCIIPPLFTKYGEQIRARSKFARYSLQVYEENGVDKNGY</sequence>
<feature type="transmembrane region" description="Helical" evidence="5">
    <location>
        <begin position="148"/>
        <end position="167"/>
    </location>
</feature>
<dbReference type="STRING" id="29845.A0A1V6RWG2"/>
<keyword evidence="8" id="KW-1185">Reference proteome</keyword>
<dbReference type="GO" id="GO:0016020">
    <property type="term" value="C:membrane"/>
    <property type="evidence" value="ECO:0007669"/>
    <property type="project" value="UniProtKB-SubCell"/>
</dbReference>
<evidence type="ECO:0000256" key="2">
    <source>
        <dbReference type="ARBA" id="ARBA00022692"/>
    </source>
</evidence>
<feature type="domain" description="Major facilitator superfamily (MFS) profile" evidence="6">
    <location>
        <begin position="78"/>
        <end position="504"/>
    </location>
</feature>
<dbReference type="FunFam" id="1.20.1250.20:FF:000475">
    <property type="entry name" value="MFS multidrug transporter, putative"/>
    <property type="match status" value="1"/>
</dbReference>
<feature type="transmembrane region" description="Helical" evidence="5">
    <location>
        <begin position="415"/>
        <end position="434"/>
    </location>
</feature>
<dbReference type="InterPro" id="IPR020846">
    <property type="entry name" value="MFS_dom"/>
</dbReference>
<gene>
    <name evidence="7" type="ORF">PENVUL_c021G09532</name>
</gene>